<dbReference type="AlphaFoldDB" id="A0A8E7EKQ4"/>
<evidence type="ECO:0000259" key="1">
    <source>
        <dbReference type="PROSITE" id="PS51740"/>
    </source>
</evidence>
<evidence type="ECO:0000313" key="2">
    <source>
        <dbReference type="EMBL" id="QVV90434.1"/>
    </source>
</evidence>
<protein>
    <submittedName>
        <fullName evidence="2">AbrB/MazE/SpoVT family DNA-binding domain-containing protein</fullName>
    </submittedName>
</protein>
<keyword evidence="2" id="KW-0238">DNA-binding</keyword>
<dbReference type="GeneID" id="65568299"/>
<dbReference type="PROSITE" id="PS51740">
    <property type="entry name" value="SPOVT_ABRB"/>
    <property type="match status" value="1"/>
</dbReference>
<dbReference type="InterPro" id="IPR007159">
    <property type="entry name" value="SpoVT-AbrB_dom"/>
</dbReference>
<dbReference type="SUPFAM" id="SSF89447">
    <property type="entry name" value="AbrB/MazE/MraZ-like"/>
    <property type="match status" value="1"/>
</dbReference>
<evidence type="ECO:0000313" key="3">
    <source>
        <dbReference type="Proteomes" id="UP000680656"/>
    </source>
</evidence>
<dbReference type="SMART" id="SM00966">
    <property type="entry name" value="SpoVT_AbrB"/>
    <property type="match status" value="1"/>
</dbReference>
<name>A0A8E7EKQ4_9EURY</name>
<dbReference type="Gene3D" id="2.10.260.10">
    <property type="match status" value="1"/>
</dbReference>
<accession>A0A8E7EKQ4</accession>
<dbReference type="GO" id="GO:0003677">
    <property type="term" value="F:DNA binding"/>
    <property type="evidence" value="ECO:0007669"/>
    <property type="project" value="UniProtKB-KW"/>
</dbReference>
<dbReference type="NCBIfam" id="TIGR01439">
    <property type="entry name" value="lp_hng_hel_AbrB"/>
    <property type="match status" value="1"/>
</dbReference>
<dbReference type="InterPro" id="IPR037914">
    <property type="entry name" value="SpoVT-AbrB_sf"/>
</dbReference>
<dbReference type="KEGG" id="mrtj:KHC33_08135"/>
<feature type="domain" description="SpoVT-AbrB" evidence="1">
    <location>
        <begin position="1"/>
        <end position="46"/>
    </location>
</feature>
<keyword evidence="3" id="KW-1185">Reference proteome</keyword>
<dbReference type="EMBL" id="CP075546">
    <property type="protein sequence ID" value="QVV90434.1"/>
    <property type="molecule type" value="Genomic_DNA"/>
</dbReference>
<proteinExistence type="predicted"/>
<dbReference type="Proteomes" id="UP000680656">
    <property type="component" value="Chromosome"/>
</dbReference>
<dbReference type="RefSeq" id="WP_214421204.1">
    <property type="nucleotide sequence ID" value="NZ_CP075546.1"/>
</dbReference>
<organism evidence="2 3">
    <name type="scientific">Methanospirillum purgamenti</name>
    <dbReference type="NCBI Taxonomy" id="2834276"/>
    <lineage>
        <taxon>Archaea</taxon>
        <taxon>Methanobacteriati</taxon>
        <taxon>Methanobacteriota</taxon>
        <taxon>Stenosarchaea group</taxon>
        <taxon>Methanomicrobia</taxon>
        <taxon>Methanomicrobiales</taxon>
        <taxon>Methanospirillaceae</taxon>
        <taxon>Methanospirillum</taxon>
    </lineage>
</organism>
<reference evidence="2 3" key="1">
    <citation type="submission" date="2021-05" db="EMBL/GenBank/DDBJ databases">
        <title>A novel Methanospirillum isolate from a pyrite-forming mixed culture.</title>
        <authorList>
            <person name="Bunk B."/>
            <person name="Sproer C."/>
            <person name="Spring S."/>
            <person name="Pester M."/>
        </authorList>
    </citation>
    <scope>NUCLEOTIDE SEQUENCE [LARGE SCALE GENOMIC DNA]</scope>
    <source>
        <strain evidence="2 3">J.3.6.1-F.2.7.3</strain>
    </source>
</reference>
<dbReference type="Pfam" id="PF04014">
    <property type="entry name" value="MazE_antitoxin"/>
    <property type="match status" value="1"/>
</dbReference>
<sequence length="73" mass="8106">MTLVKISEKGQIVIPAAFRKKWNLEGGSTIILTDDADGIRIRPLVRLSDLSGIDEGKGLLQKLQEMREEEGDI</sequence>
<gene>
    <name evidence="2" type="ORF">KHC33_08135</name>
</gene>